<proteinExistence type="predicted"/>
<dbReference type="Proteomes" id="UP000007519">
    <property type="component" value="Chromosome"/>
</dbReference>
<dbReference type="AlphaFoldDB" id="H6LA28"/>
<sequence length="66" mass="6872">MGGRGHIKAGRAKRGLPLKRGSQKAEAESINWKTKVEQAQRCAAVAEGQTKEQSDAGPSRPASGAA</sequence>
<name>H6LA28_SAPGL</name>
<organism evidence="2 3">
    <name type="scientific">Saprospira grandis (strain Lewin)</name>
    <dbReference type="NCBI Taxonomy" id="984262"/>
    <lineage>
        <taxon>Bacteria</taxon>
        <taxon>Pseudomonadati</taxon>
        <taxon>Bacteroidota</taxon>
        <taxon>Saprospiria</taxon>
        <taxon>Saprospirales</taxon>
        <taxon>Saprospiraceae</taxon>
        <taxon>Saprospira</taxon>
    </lineage>
</organism>
<evidence type="ECO:0000256" key="1">
    <source>
        <dbReference type="SAM" id="MobiDB-lite"/>
    </source>
</evidence>
<keyword evidence="3" id="KW-1185">Reference proteome</keyword>
<evidence type="ECO:0000313" key="2">
    <source>
        <dbReference type="EMBL" id="AFC25496.1"/>
    </source>
</evidence>
<dbReference type="EMBL" id="CP002831">
    <property type="protein sequence ID" value="AFC25496.1"/>
    <property type="molecule type" value="Genomic_DNA"/>
</dbReference>
<reference evidence="2 3" key="1">
    <citation type="journal article" date="2012" name="Stand. Genomic Sci.">
        <title>Complete genome sequencing and analysis of Saprospira grandis str. Lewin, a predatory marine bacterium.</title>
        <authorList>
            <person name="Saw J.H."/>
            <person name="Yuryev A."/>
            <person name="Kanbe M."/>
            <person name="Hou S."/>
            <person name="Young A.G."/>
            <person name="Aizawa S."/>
            <person name="Alam M."/>
        </authorList>
    </citation>
    <scope>NUCLEOTIDE SEQUENCE [LARGE SCALE GENOMIC DNA]</scope>
    <source>
        <strain evidence="2 3">Lewin</strain>
    </source>
</reference>
<dbReference type="HOGENOM" id="CLU_2828760_0_0_10"/>
<protein>
    <submittedName>
        <fullName evidence="2">Uncharacterized protein</fullName>
    </submittedName>
</protein>
<feature type="region of interest" description="Disordered" evidence="1">
    <location>
        <begin position="1"/>
        <end position="32"/>
    </location>
</feature>
<evidence type="ECO:0000313" key="3">
    <source>
        <dbReference type="Proteomes" id="UP000007519"/>
    </source>
</evidence>
<dbReference type="KEGG" id="sgn:SGRA_2768"/>
<gene>
    <name evidence="2" type="ordered locus">SGRA_2768</name>
</gene>
<accession>H6LA28</accession>
<feature type="region of interest" description="Disordered" evidence="1">
    <location>
        <begin position="44"/>
        <end position="66"/>
    </location>
</feature>
<feature type="compositionally biased region" description="Basic residues" evidence="1">
    <location>
        <begin position="1"/>
        <end position="17"/>
    </location>
</feature>